<dbReference type="OrthoDB" id="14571at2"/>
<proteinExistence type="predicted"/>
<sequence length="113" mass="13134">MNVSNLAREEIPFILGYAAVKFNGDLIDSFGEETQKILDNIKNIVKEYLTIYKNLGEYSIGMPKEILMSTTEIFILVRIFYNEEIFQVAILQSDANLGFTRYKLHEYIQKLTK</sequence>
<dbReference type="EMBL" id="FXTM01000009">
    <property type="protein sequence ID" value="SMO53477.1"/>
    <property type="molecule type" value="Genomic_DNA"/>
</dbReference>
<organism evidence="1 2">
    <name type="scientific">Balnearium lithotrophicum</name>
    <dbReference type="NCBI Taxonomy" id="223788"/>
    <lineage>
        <taxon>Bacteria</taxon>
        <taxon>Pseudomonadati</taxon>
        <taxon>Aquificota</taxon>
        <taxon>Aquificia</taxon>
        <taxon>Desulfurobacteriales</taxon>
        <taxon>Desulfurobacteriaceae</taxon>
        <taxon>Balnearium</taxon>
    </lineage>
</organism>
<protein>
    <submittedName>
        <fullName evidence="1">Uncharacterized protein</fullName>
    </submittedName>
</protein>
<accession>A0A521C1W1</accession>
<name>A0A521C1W1_9BACT</name>
<reference evidence="1 2" key="1">
    <citation type="submission" date="2017-05" db="EMBL/GenBank/DDBJ databases">
        <authorList>
            <person name="Varghese N."/>
            <person name="Submissions S."/>
        </authorList>
    </citation>
    <scope>NUCLEOTIDE SEQUENCE [LARGE SCALE GENOMIC DNA]</scope>
    <source>
        <strain evidence="1 2">DSM 16304</strain>
    </source>
</reference>
<gene>
    <name evidence="1" type="ORF">SAMN06269117_10926</name>
</gene>
<dbReference type="AlphaFoldDB" id="A0A521C1W1"/>
<keyword evidence="2" id="KW-1185">Reference proteome</keyword>
<dbReference type="Proteomes" id="UP000317315">
    <property type="component" value="Unassembled WGS sequence"/>
</dbReference>
<dbReference type="RefSeq" id="WP_142935078.1">
    <property type="nucleotide sequence ID" value="NZ_FXTM01000009.1"/>
</dbReference>
<evidence type="ECO:0000313" key="2">
    <source>
        <dbReference type="Proteomes" id="UP000317315"/>
    </source>
</evidence>
<evidence type="ECO:0000313" key="1">
    <source>
        <dbReference type="EMBL" id="SMO53477.1"/>
    </source>
</evidence>